<feature type="compositionally biased region" description="Acidic residues" evidence="1">
    <location>
        <begin position="223"/>
        <end position="253"/>
    </location>
</feature>
<dbReference type="EMBL" id="MIKG01000024">
    <property type="protein sequence ID" value="RAO73335.1"/>
    <property type="molecule type" value="Genomic_DNA"/>
</dbReference>
<gene>
    <name evidence="2" type="ORF">BHQ10_009347</name>
</gene>
<evidence type="ECO:0000256" key="1">
    <source>
        <dbReference type="SAM" id="MobiDB-lite"/>
    </source>
</evidence>
<protein>
    <submittedName>
        <fullName evidence="2">Uncharacterized protein</fullName>
    </submittedName>
</protein>
<dbReference type="GeneID" id="63798561"/>
<dbReference type="RefSeq" id="XP_040737849.1">
    <property type="nucleotide sequence ID" value="XM_040882253.1"/>
</dbReference>
<keyword evidence="3" id="KW-1185">Reference proteome</keyword>
<accession>A0A364LBX9</accession>
<dbReference type="OrthoDB" id="62952at2759"/>
<dbReference type="InterPro" id="IPR038883">
    <property type="entry name" value="AN11006-like"/>
</dbReference>
<evidence type="ECO:0000313" key="3">
    <source>
        <dbReference type="Proteomes" id="UP000249363"/>
    </source>
</evidence>
<comment type="caution">
    <text evidence="2">The sequence shown here is derived from an EMBL/GenBank/DDBJ whole genome shotgun (WGS) entry which is preliminary data.</text>
</comment>
<evidence type="ECO:0000313" key="2">
    <source>
        <dbReference type="EMBL" id="RAO73335.1"/>
    </source>
</evidence>
<feature type="compositionally biased region" description="Basic and acidic residues" evidence="1">
    <location>
        <begin position="254"/>
        <end position="280"/>
    </location>
</feature>
<dbReference type="AlphaFoldDB" id="A0A364LBX9"/>
<dbReference type="PANTHER" id="PTHR42085:SF8">
    <property type="entry name" value="F-BOX DOMAIN-CONTAINING PROTEIN"/>
    <property type="match status" value="1"/>
</dbReference>
<dbReference type="Proteomes" id="UP000249363">
    <property type="component" value="Unassembled WGS sequence"/>
</dbReference>
<organism evidence="2 3">
    <name type="scientific">Talaromyces amestolkiae</name>
    <dbReference type="NCBI Taxonomy" id="1196081"/>
    <lineage>
        <taxon>Eukaryota</taxon>
        <taxon>Fungi</taxon>
        <taxon>Dikarya</taxon>
        <taxon>Ascomycota</taxon>
        <taxon>Pezizomycotina</taxon>
        <taxon>Eurotiomycetes</taxon>
        <taxon>Eurotiomycetidae</taxon>
        <taxon>Eurotiales</taxon>
        <taxon>Trichocomaceae</taxon>
        <taxon>Talaromyces</taxon>
        <taxon>Talaromyces sect. Talaromyces</taxon>
    </lineage>
</organism>
<dbReference type="STRING" id="1196081.A0A364LBX9"/>
<feature type="region of interest" description="Disordered" evidence="1">
    <location>
        <begin position="223"/>
        <end position="280"/>
    </location>
</feature>
<proteinExistence type="predicted"/>
<name>A0A364LBX9_TALAM</name>
<sequence length="280" mass="32379">MIGFLDLPGEIRNLIYDHLLAFEGPIAFWAKNNSLPVNLLYVNNKTIYREFSSLFYSRITFDFSSRGPDCEGRQCCACLTKKTTSFLDQIGQNARYIQCIEIDFPSLNLEEDEHWCEALISEYSLEVVNKIASSCPDLKHLILGPNHTLNALLDLAVMEPDETFELLHRVDRCIHRIRSLDLMIWVRIPGCEEFSELIEDMESIFDWNVDVIDPIDFEWMTDEEEDEQDDEDEDDSDNDDDASDDFEASDNDESADHNRDGEDNGQNDEKNEIGNEREEP</sequence>
<reference evidence="2 3" key="1">
    <citation type="journal article" date="2017" name="Biotechnol. Biofuels">
        <title>Differential beta-glucosidase expression as a function of carbon source availability in Talaromyces amestolkiae: a genomic and proteomic approach.</title>
        <authorList>
            <person name="de Eugenio L.I."/>
            <person name="Mendez-Liter J.A."/>
            <person name="Nieto-Dominguez M."/>
            <person name="Alonso L."/>
            <person name="Gil-Munoz J."/>
            <person name="Barriuso J."/>
            <person name="Prieto A."/>
            <person name="Martinez M.J."/>
        </authorList>
    </citation>
    <scope>NUCLEOTIDE SEQUENCE [LARGE SCALE GENOMIC DNA]</scope>
    <source>
        <strain evidence="2 3">CIB</strain>
    </source>
</reference>
<dbReference type="PANTHER" id="PTHR42085">
    <property type="entry name" value="F-BOX DOMAIN-CONTAINING PROTEIN"/>
    <property type="match status" value="1"/>
</dbReference>